<gene>
    <name evidence="7" type="ORF">CLF_107212</name>
</gene>
<feature type="region of interest" description="Disordered" evidence="4">
    <location>
        <begin position="540"/>
        <end position="594"/>
    </location>
</feature>
<feature type="region of interest" description="Disordered" evidence="4">
    <location>
        <begin position="1115"/>
        <end position="1183"/>
    </location>
</feature>
<evidence type="ECO:0000256" key="3">
    <source>
        <dbReference type="ARBA" id="ARBA00023242"/>
    </source>
</evidence>
<feature type="compositionally biased region" description="Polar residues" evidence="4">
    <location>
        <begin position="624"/>
        <end position="633"/>
    </location>
</feature>
<feature type="region of interest" description="Disordered" evidence="4">
    <location>
        <begin position="206"/>
        <end position="304"/>
    </location>
</feature>
<evidence type="ECO:0000259" key="6">
    <source>
        <dbReference type="Pfam" id="PF12066"/>
    </source>
</evidence>
<evidence type="ECO:0000256" key="4">
    <source>
        <dbReference type="SAM" id="MobiDB-lite"/>
    </source>
</evidence>
<feature type="compositionally biased region" description="Polar residues" evidence="4">
    <location>
        <begin position="540"/>
        <end position="552"/>
    </location>
</feature>
<dbReference type="Pfam" id="PF12066">
    <property type="entry name" value="SERRATE_Ars2_N"/>
    <property type="match status" value="1"/>
</dbReference>
<protein>
    <submittedName>
        <fullName evidence="7">Serrate RNA effector molecule homolog</fullName>
    </submittedName>
</protein>
<feature type="domain" description="SERRATE/Ars2 C-terminal" evidence="5">
    <location>
        <begin position="930"/>
        <end position="1074"/>
    </location>
</feature>
<feature type="compositionally biased region" description="Acidic residues" evidence="4">
    <location>
        <begin position="466"/>
        <end position="478"/>
    </location>
</feature>
<keyword evidence="8" id="KW-1185">Reference proteome</keyword>
<feature type="compositionally biased region" description="Basic and acidic residues" evidence="4">
    <location>
        <begin position="212"/>
        <end position="245"/>
    </location>
</feature>
<reference evidence="7" key="1">
    <citation type="journal article" date="2011" name="Genome Biol.">
        <title>The draft genome of the carcinogenic human liver fluke Clonorchis sinensis.</title>
        <authorList>
            <person name="Wang X."/>
            <person name="Chen W."/>
            <person name="Huang Y."/>
            <person name="Sun J."/>
            <person name="Men J."/>
            <person name="Liu H."/>
            <person name="Luo F."/>
            <person name="Guo L."/>
            <person name="Lv X."/>
            <person name="Deng C."/>
            <person name="Zhou C."/>
            <person name="Fan Y."/>
            <person name="Li X."/>
            <person name="Huang L."/>
            <person name="Hu Y."/>
            <person name="Liang C."/>
            <person name="Hu X."/>
            <person name="Xu J."/>
            <person name="Yu X."/>
        </authorList>
    </citation>
    <scope>NUCLEOTIDE SEQUENCE [LARGE SCALE GENOMIC DNA]</scope>
    <source>
        <strain evidence="7">Henan</strain>
    </source>
</reference>
<evidence type="ECO:0000256" key="2">
    <source>
        <dbReference type="ARBA" id="ARBA00005407"/>
    </source>
</evidence>
<feature type="region of interest" description="Disordered" evidence="4">
    <location>
        <begin position="439"/>
        <end position="526"/>
    </location>
</feature>
<feature type="compositionally biased region" description="Basic and acidic residues" evidence="4">
    <location>
        <begin position="282"/>
        <end position="298"/>
    </location>
</feature>
<comment type="subcellular location">
    <subcellularLocation>
        <location evidence="1">Nucleus</location>
    </subcellularLocation>
</comment>
<evidence type="ECO:0000259" key="5">
    <source>
        <dbReference type="Pfam" id="PF04959"/>
    </source>
</evidence>
<feature type="compositionally biased region" description="Polar residues" evidence="4">
    <location>
        <begin position="1120"/>
        <end position="1136"/>
    </location>
</feature>
<organism evidence="7 8">
    <name type="scientific">Clonorchis sinensis</name>
    <name type="common">Chinese liver fluke</name>
    <dbReference type="NCBI Taxonomy" id="79923"/>
    <lineage>
        <taxon>Eukaryota</taxon>
        <taxon>Metazoa</taxon>
        <taxon>Spiralia</taxon>
        <taxon>Lophotrochozoa</taxon>
        <taxon>Platyhelminthes</taxon>
        <taxon>Trematoda</taxon>
        <taxon>Digenea</taxon>
        <taxon>Opisthorchiida</taxon>
        <taxon>Opisthorchiata</taxon>
        <taxon>Opisthorchiidae</taxon>
        <taxon>Clonorchis</taxon>
    </lineage>
</organism>
<evidence type="ECO:0000313" key="8">
    <source>
        <dbReference type="Proteomes" id="UP000008909"/>
    </source>
</evidence>
<feature type="compositionally biased region" description="Basic and acidic residues" evidence="4">
    <location>
        <begin position="554"/>
        <end position="565"/>
    </location>
</feature>
<dbReference type="PANTHER" id="PTHR13165">
    <property type="entry name" value="ARSENITE-RESISTANCE PROTEIN 2"/>
    <property type="match status" value="1"/>
</dbReference>
<dbReference type="Pfam" id="PF04959">
    <property type="entry name" value="ARS2"/>
    <property type="match status" value="1"/>
</dbReference>
<dbReference type="PANTHER" id="PTHR13165:SF0">
    <property type="entry name" value="SERRATE RNA EFFECTOR MOLECULE HOMOLOG"/>
    <property type="match status" value="1"/>
</dbReference>
<feature type="compositionally biased region" description="Basic and acidic residues" evidence="4">
    <location>
        <begin position="489"/>
        <end position="506"/>
    </location>
</feature>
<dbReference type="Proteomes" id="UP000008909">
    <property type="component" value="Unassembled WGS sequence"/>
</dbReference>
<dbReference type="GO" id="GO:0031053">
    <property type="term" value="P:primary miRNA processing"/>
    <property type="evidence" value="ECO:0007669"/>
    <property type="project" value="TreeGrafter"/>
</dbReference>
<dbReference type="InterPro" id="IPR021933">
    <property type="entry name" value="SERRATE/Ars2_N"/>
</dbReference>
<feature type="compositionally biased region" description="Acidic residues" evidence="4">
    <location>
        <begin position="1174"/>
        <end position="1183"/>
    </location>
</feature>
<feature type="compositionally biased region" description="Basic and acidic residues" evidence="4">
    <location>
        <begin position="252"/>
        <end position="269"/>
    </location>
</feature>
<feature type="region of interest" description="Disordered" evidence="4">
    <location>
        <begin position="606"/>
        <end position="633"/>
    </location>
</feature>
<dbReference type="InterPro" id="IPR007042">
    <property type="entry name" value="SERRATE/Ars2_C"/>
</dbReference>
<dbReference type="GO" id="GO:0016604">
    <property type="term" value="C:nuclear body"/>
    <property type="evidence" value="ECO:0007669"/>
    <property type="project" value="TreeGrafter"/>
</dbReference>
<proteinExistence type="inferred from homology"/>
<evidence type="ECO:0000313" key="7">
    <source>
        <dbReference type="EMBL" id="GAA32262.2"/>
    </source>
</evidence>
<dbReference type="EMBL" id="DF143229">
    <property type="protein sequence ID" value="GAA32262.2"/>
    <property type="molecule type" value="Genomic_DNA"/>
</dbReference>
<sequence length="1183" mass="132772">MKGSVSVTRKLSSIAHRVMEVHGVTSHYLPHLPKSSADETVAATTTVRQVHGFLQLMLMMMTDCATESFLPASLSIDELISGVPIQEAGSCRPNLVYWLGKPGSIPVLMLPLSGIAASCHATRNKHEDWLHKPRKKSKGRGRVRTTDLAFFGVILPAQLGRIDNETTFSPYLLTIWSGSIPLMTRRLALSIISSLYRISLSALTMADSEEETDRHRSRDKFRRERSDYDNRRRPGDKREPFDDRVGTANYIRNEHRTSDVRQLGSDRGRSPAAEPPPYKRSRRDDDYRSTAPKRRDMKAAGNFEDDSMYRPPLVPFKRFLEPLDDLITEEEACNKYREYKESYSKRHIEEFFEAHKNEEWLRLRYHPDHMPCRKEAIAASLKHRLNVFMDLYERGFFDNQSVQMDNSENLIRLMDTVVIKLEGGTDDDLKVLDMNDQARQDELESRHRHTSISSTQPGSGHKSEEGEAESDLDGEDSDKNDSVPQPLDRVTDLRSRRRDSSHDSIPSKRSHRSGSRSCSVHSSDEEGCLDHLDRATLDTKATTNDRASTPVNDLQKDAGSHDLRENGSNSAFLNTEEDDNDVPTPTTAENPDHLLTEGLDSVSSVLLGSTGEKPLPESPGSLASADTKTTQQQPEVVIATSPKKSWPLHKTASIFFRALPPSVTEAELKELCASQPGFLRLAMWDPVPERRFMRHAWATYKPTVNIKKICWALNTSPLLREKVTLPNGELGATVNRDLAQRVRPLTPLTRHKPVMRHDLMLASQLAARLDAAHGLWQSEDDDANVERQATDASGAIELKSKSMPALLGLAIRSKNPLLKNLTDYLVEEGGSEEEALLAESNQNESEEGIDGGHNGRPIPVVLEYDPVLAKALDYLILYLRVVHSVDFYAGAIYPMEDSMPHRCGILHARGDRGLNPTLPGGRSAGLVFNQREISEHIRNFGLKLRGIIDVPKDLTEEEMKKLGMRDPEKAAEEFVEANIQKRTGKKKPFKVVWVCPLSDKKFREPIFVRKHIFNKHMEKVEAAKKDNAIFFNNYLRDPRGGNYRGNYRGNNPNNPLLPGSVANYGRPGGAFQDYYDVAAQQQQQQAMAAVAAAAAAALYPNTAAADLYALAAGSGAPRATGTSLNRRGQRGSSPNEFNPRPYHTDTRRRQNPSYNTNPRRPFRTTERNMVSYNDLDDPNNEGM</sequence>
<evidence type="ECO:0000256" key="1">
    <source>
        <dbReference type="ARBA" id="ARBA00004123"/>
    </source>
</evidence>
<comment type="similarity">
    <text evidence="2">Belongs to the ARS2 family.</text>
</comment>
<reference key="2">
    <citation type="submission" date="2011-10" db="EMBL/GenBank/DDBJ databases">
        <title>The genome and transcriptome sequence of Clonorchis sinensis provide insights into the carcinogenic liver fluke.</title>
        <authorList>
            <person name="Wang X."/>
            <person name="Huang Y."/>
            <person name="Chen W."/>
            <person name="Liu H."/>
            <person name="Guo L."/>
            <person name="Chen Y."/>
            <person name="Luo F."/>
            <person name="Zhou W."/>
            <person name="Sun J."/>
            <person name="Mao Q."/>
            <person name="Liang P."/>
            <person name="Zhou C."/>
            <person name="Tian Y."/>
            <person name="Men J."/>
            <person name="Lv X."/>
            <person name="Huang L."/>
            <person name="Zhou J."/>
            <person name="Hu Y."/>
            <person name="Li R."/>
            <person name="Zhang F."/>
            <person name="Lei H."/>
            <person name="Li X."/>
            <person name="Hu X."/>
            <person name="Liang C."/>
            <person name="Xu J."/>
            <person name="Wu Z."/>
            <person name="Yu X."/>
        </authorList>
    </citation>
    <scope>NUCLEOTIDE SEQUENCE</scope>
    <source>
        <strain>Henan</strain>
    </source>
</reference>
<dbReference type="AlphaFoldDB" id="H2KRU9"/>
<dbReference type="InterPro" id="IPR039727">
    <property type="entry name" value="SE/Ars2"/>
</dbReference>
<name>H2KRU9_CLOSI</name>
<keyword evidence="3" id="KW-0539">Nucleus</keyword>
<accession>H2KRU9</accession>
<feature type="domain" description="SERRATE/Ars2 N-terminal" evidence="6">
    <location>
        <begin position="317"/>
        <end position="426"/>
    </location>
</feature>